<gene>
    <name evidence="3" type="ORF">FM038_019610</name>
</gene>
<keyword evidence="2" id="KW-1133">Transmembrane helix</keyword>
<protein>
    <submittedName>
        <fullName evidence="3">Uncharacterized protein</fullName>
    </submittedName>
</protein>
<keyword evidence="4" id="KW-1185">Reference proteome</keyword>
<evidence type="ECO:0000313" key="3">
    <source>
        <dbReference type="EMBL" id="QPG59343.1"/>
    </source>
</evidence>
<keyword evidence="2" id="KW-0812">Transmembrane</keyword>
<feature type="transmembrane region" description="Helical" evidence="2">
    <location>
        <begin position="64"/>
        <end position="84"/>
    </location>
</feature>
<dbReference type="RefSeq" id="WP_142871567.1">
    <property type="nucleotide sequence ID" value="NZ_CP045503.2"/>
</dbReference>
<dbReference type="EMBL" id="CP045503">
    <property type="protein sequence ID" value="QPG59343.1"/>
    <property type="molecule type" value="Genomic_DNA"/>
</dbReference>
<organism evidence="3 4">
    <name type="scientific">Shewanella eurypsychrophilus</name>
    <dbReference type="NCBI Taxonomy" id="2593656"/>
    <lineage>
        <taxon>Bacteria</taxon>
        <taxon>Pseudomonadati</taxon>
        <taxon>Pseudomonadota</taxon>
        <taxon>Gammaproteobacteria</taxon>
        <taxon>Alteromonadales</taxon>
        <taxon>Shewanellaceae</taxon>
        <taxon>Shewanella</taxon>
    </lineage>
</organism>
<name>A0ABX6V9I9_9GAMM</name>
<feature type="transmembrane region" description="Helical" evidence="2">
    <location>
        <begin position="21"/>
        <end position="44"/>
    </location>
</feature>
<evidence type="ECO:0000256" key="2">
    <source>
        <dbReference type="SAM" id="Phobius"/>
    </source>
</evidence>
<evidence type="ECO:0000313" key="4">
    <source>
        <dbReference type="Proteomes" id="UP000316416"/>
    </source>
</evidence>
<accession>A0ABX6V9I9</accession>
<sequence length="191" mass="21891">MFTKVLKSIMDFNESERLAPRFLLTYLIIWCLWHSQIFTTFIMTNGDFFTRSDAAMLAMESNQYILVLFLTCLFFAGRIAYFVLKHKADEMLEKDSEADLQGGSDQRFAKADDVQRLMTMISTLKAKLADSQDREDKANNDRKTAINKQLSLQSKIDDMAADIALLNKSNEELKLQLMTAKNQSQSAFELS</sequence>
<reference evidence="3" key="1">
    <citation type="submission" date="2021-07" db="EMBL/GenBank/DDBJ databases">
        <title>Shewanella sp. YLB-07 whole genome sequence.</title>
        <authorList>
            <person name="Yu L."/>
        </authorList>
    </citation>
    <scope>NUCLEOTIDE SEQUENCE</scope>
    <source>
        <strain evidence="3">YLB-08</strain>
    </source>
</reference>
<keyword evidence="1" id="KW-0175">Coiled coil</keyword>
<feature type="coiled-coil region" evidence="1">
    <location>
        <begin position="114"/>
        <end position="183"/>
    </location>
</feature>
<evidence type="ECO:0000256" key="1">
    <source>
        <dbReference type="SAM" id="Coils"/>
    </source>
</evidence>
<proteinExistence type="predicted"/>
<dbReference type="Proteomes" id="UP000316416">
    <property type="component" value="Chromosome"/>
</dbReference>
<keyword evidence="2" id="KW-0472">Membrane</keyword>